<dbReference type="GO" id="GO:0000160">
    <property type="term" value="P:phosphorelay signal transduction system"/>
    <property type="evidence" value="ECO:0007669"/>
    <property type="project" value="InterPro"/>
</dbReference>
<protein>
    <submittedName>
        <fullName evidence="4">Response regulator</fullName>
    </submittedName>
</protein>
<dbReference type="Proteomes" id="UP000290365">
    <property type="component" value="Chromosome"/>
</dbReference>
<dbReference type="PANTHER" id="PTHR44591">
    <property type="entry name" value="STRESS RESPONSE REGULATOR PROTEIN 1"/>
    <property type="match status" value="1"/>
</dbReference>
<evidence type="ECO:0000256" key="1">
    <source>
        <dbReference type="ARBA" id="ARBA00022553"/>
    </source>
</evidence>
<dbReference type="RefSeq" id="WP_129891272.1">
    <property type="nucleotide sequence ID" value="NZ_CP035758.1"/>
</dbReference>
<reference evidence="4 5" key="1">
    <citation type="submission" date="2019-01" db="EMBL/GenBank/DDBJ databases">
        <title>Ktedonosporobacter rubrisoli SCAWS-G2.</title>
        <authorList>
            <person name="Huang Y."/>
            <person name="Yan B."/>
        </authorList>
    </citation>
    <scope>NUCLEOTIDE SEQUENCE [LARGE SCALE GENOMIC DNA]</scope>
    <source>
        <strain evidence="4 5">SCAWS-G2</strain>
    </source>
</reference>
<dbReference type="PANTHER" id="PTHR44591:SF3">
    <property type="entry name" value="RESPONSE REGULATORY DOMAIN-CONTAINING PROTEIN"/>
    <property type="match status" value="1"/>
</dbReference>
<sequence>MREEQKPIKIHEHSTSEKTILLIEDSPIFSRIFIHAIKKNTPYQVVHLTDGSQIIQVITEIRPNLLVLDYDLPGEMNGIEIYDLVHGTQGWEHIPAIMISANLPLKEIERRHIPGLYKPCGTDEFLSALSKLLP</sequence>
<name>A0A4P6JYS5_KTERU</name>
<dbReference type="InterPro" id="IPR001789">
    <property type="entry name" value="Sig_transdc_resp-reg_receiver"/>
</dbReference>
<evidence type="ECO:0000256" key="2">
    <source>
        <dbReference type="PROSITE-ProRule" id="PRU00169"/>
    </source>
</evidence>
<accession>A0A4P6JYS5</accession>
<dbReference type="CDD" id="cd00156">
    <property type="entry name" value="REC"/>
    <property type="match status" value="1"/>
</dbReference>
<organism evidence="4 5">
    <name type="scientific">Ktedonosporobacter rubrisoli</name>
    <dbReference type="NCBI Taxonomy" id="2509675"/>
    <lineage>
        <taxon>Bacteria</taxon>
        <taxon>Bacillati</taxon>
        <taxon>Chloroflexota</taxon>
        <taxon>Ktedonobacteria</taxon>
        <taxon>Ktedonobacterales</taxon>
        <taxon>Ktedonosporobacteraceae</taxon>
        <taxon>Ktedonosporobacter</taxon>
    </lineage>
</organism>
<feature type="domain" description="Response regulatory" evidence="3">
    <location>
        <begin position="19"/>
        <end position="133"/>
    </location>
</feature>
<evidence type="ECO:0000313" key="5">
    <source>
        <dbReference type="Proteomes" id="UP000290365"/>
    </source>
</evidence>
<dbReference type="PROSITE" id="PS50110">
    <property type="entry name" value="RESPONSE_REGULATORY"/>
    <property type="match status" value="1"/>
</dbReference>
<dbReference type="Pfam" id="PF00072">
    <property type="entry name" value="Response_reg"/>
    <property type="match status" value="1"/>
</dbReference>
<dbReference type="KEGG" id="kbs:EPA93_31195"/>
<keyword evidence="5" id="KW-1185">Reference proteome</keyword>
<proteinExistence type="predicted"/>
<dbReference type="OrthoDB" id="159469at2"/>
<dbReference type="InterPro" id="IPR050595">
    <property type="entry name" value="Bact_response_regulator"/>
</dbReference>
<dbReference type="Gene3D" id="3.40.50.2300">
    <property type="match status" value="1"/>
</dbReference>
<gene>
    <name evidence="4" type="ORF">EPA93_31195</name>
</gene>
<evidence type="ECO:0000259" key="3">
    <source>
        <dbReference type="PROSITE" id="PS50110"/>
    </source>
</evidence>
<dbReference type="EMBL" id="CP035758">
    <property type="protein sequence ID" value="QBD80206.1"/>
    <property type="molecule type" value="Genomic_DNA"/>
</dbReference>
<evidence type="ECO:0000313" key="4">
    <source>
        <dbReference type="EMBL" id="QBD80206.1"/>
    </source>
</evidence>
<dbReference type="SUPFAM" id="SSF52172">
    <property type="entry name" value="CheY-like"/>
    <property type="match status" value="1"/>
</dbReference>
<dbReference type="AlphaFoldDB" id="A0A4P6JYS5"/>
<dbReference type="SMART" id="SM00448">
    <property type="entry name" value="REC"/>
    <property type="match status" value="1"/>
</dbReference>
<keyword evidence="1 2" id="KW-0597">Phosphoprotein</keyword>
<dbReference type="InterPro" id="IPR011006">
    <property type="entry name" value="CheY-like_superfamily"/>
</dbReference>
<feature type="modified residue" description="4-aspartylphosphate" evidence="2">
    <location>
        <position position="69"/>
    </location>
</feature>